<feature type="region of interest" description="Disordered" evidence="2">
    <location>
        <begin position="273"/>
        <end position="294"/>
    </location>
</feature>
<feature type="domain" description="CCHC-type" evidence="3">
    <location>
        <begin position="258"/>
        <end position="274"/>
    </location>
</feature>
<dbReference type="CDD" id="cd09272">
    <property type="entry name" value="RNase_HI_RT_Ty1"/>
    <property type="match status" value="1"/>
</dbReference>
<feature type="region of interest" description="Disordered" evidence="2">
    <location>
        <begin position="542"/>
        <end position="563"/>
    </location>
</feature>
<feature type="compositionally biased region" description="Basic and acidic residues" evidence="2">
    <location>
        <begin position="1836"/>
        <end position="1851"/>
    </location>
</feature>
<evidence type="ECO:0000313" key="5">
    <source>
        <dbReference type="Proteomes" id="UP001151760"/>
    </source>
</evidence>
<evidence type="ECO:0000313" key="4">
    <source>
        <dbReference type="EMBL" id="GJT65513.1"/>
    </source>
</evidence>
<dbReference type="InterPro" id="IPR013103">
    <property type="entry name" value="RVT_2"/>
</dbReference>
<feature type="compositionally biased region" description="Acidic residues" evidence="2">
    <location>
        <begin position="2131"/>
        <end position="2140"/>
    </location>
</feature>
<feature type="compositionally biased region" description="Basic residues" evidence="2">
    <location>
        <begin position="1806"/>
        <end position="1821"/>
    </location>
</feature>
<keyword evidence="5" id="KW-1185">Reference proteome</keyword>
<proteinExistence type="predicted"/>
<dbReference type="SMART" id="SM00343">
    <property type="entry name" value="ZnF_C2HC"/>
    <property type="match status" value="2"/>
</dbReference>
<dbReference type="SUPFAM" id="SSF56672">
    <property type="entry name" value="DNA/RNA polymerases"/>
    <property type="match status" value="1"/>
</dbReference>
<feature type="region of interest" description="Disordered" evidence="2">
    <location>
        <begin position="1739"/>
        <end position="1763"/>
    </location>
</feature>
<feature type="region of interest" description="Disordered" evidence="2">
    <location>
        <begin position="1806"/>
        <end position="1851"/>
    </location>
</feature>
<feature type="compositionally biased region" description="Low complexity" evidence="2">
    <location>
        <begin position="893"/>
        <end position="902"/>
    </location>
</feature>
<keyword evidence="1" id="KW-0175">Coiled coil</keyword>
<gene>
    <name evidence="4" type="ORF">Tco_1016993</name>
</gene>
<reference evidence="4" key="2">
    <citation type="submission" date="2022-01" db="EMBL/GenBank/DDBJ databases">
        <authorList>
            <person name="Yamashiro T."/>
            <person name="Shiraishi A."/>
            <person name="Satake H."/>
            <person name="Nakayama K."/>
        </authorList>
    </citation>
    <scope>NUCLEOTIDE SEQUENCE</scope>
</reference>
<name>A0ABQ5FRL1_9ASTR</name>
<dbReference type="PANTHER" id="PTHR11439">
    <property type="entry name" value="GAG-POL-RELATED RETROTRANSPOSON"/>
    <property type="match status" value="1"/>
</dbReference>
<organism evidence="4 5">
    <name type="scientific">Tanacetum coccineum</name>
    <dbReference type="NCBI Taxonomy" id="301880"/>
    <lineage>
        <taxon>Eukaryota</taxon>
        <taxon>Viridiplantae</taxon>
        <taxon>Streptophyta</taxon>
        <taxon>Embryophyta</taxon>
        <taxon>Tracheophyta</taxon>
        <taxon>Spermatophyta</taxon>
        <taxon>Magnoliopsida</taxon>
        <taxon>eudicotyledons</taxon>
        <taxon>Gunneridae</taxon>
        <taxon>Pentapetalae</taxon>
        <taxon>asterids</taxon>
        <taxon>campanulids</taxon>
        <taxon>Asterales</taxon>
        <taxon>Asteraceae</taxon>
        <taxon>Asteroideae</taxon>
        <taxon>Anthemideae</taxon>
        <taxon>Anthemidinae</taxon>
        <taxon>Tanacetum</taxon>
    </lineage>
</organism>
<dbReference type="InterPro" id="IPR001878">
    <property type="entry name" value="Znf_CCHC"/>
</dbReference>
<reference evidence="4" key="1">
    <citation type="journal article" date="2022" name="Int. J. Mol. Sci.">
        <title>Draft Genome of Tanacetum Coccineum: Genomic Comparison of Closely Related Tanacetum-Family Plants.</title>
        <authorList>
            <person name="Yamashiro T."/>
            <person name="Shiraishi A."/>
            <person name="Nakayama K."/>
            <person name="Satake H."/>
        </authorList>
    </citation>
    <scope>NUCLEOTIDE SEQUENCE</scope>
</reference>
<sequence length="2300" mass="261005">MDLETSQNNDVAKLPLLKQGDYKMWKLRIEQYFQVQDYALWDVIESGNSFKPVARTTENADGTSTSIILGPVTTEKKAQKKNDVKARSMLLMAFPNEHLLTFSQYKDAKTLFEAIQARFGGNDATKKTQKTLLKQVYENFNAPIWRNKPDLDTMSFDDLYNNFKIVEQEYCQHTPSTHDNTANLSDATVYAFLANQPNGSHLVHEDLEQIHEDDLEEMDLKRQLSLLSKRARRYYHRTGKKITINGSDTAGYDKSKVECFNIHMMGHFARECRGPRNQESKPRNQDSSKRTVNVEDTSSKAMVAIDGSGFDWSFMTDEEVTTNMALMAFSDSEVHNDKTCSNTCLKSFETLKTQYDNLRIEFNKSEFDLATYKRGLASVEEQLVFYKKNEVMFCEQIAVLKRDITYKDSDISVLKCELEKLKKEKESNQIKIDNFENASKSLDKLIGSQISDNSIKRVGFVSYNVVAPPPTGLFAPLTIDLSNSGLKEFQQPEVEGYGFKANKSVCENFSNEIKKTSDAPTIEEWVSDSDEDESEVMALKSDNVQHKPEQASQPRKVSQNPKNNRIQKLGVGFQFTKKACFVCGSFNHLIKDCDFHDKKMIQKPAMNNVKKGTGQREVRPVWNNAMRVNHQNFSNSRRNFVSTAVLTKSGIVPISAARQSSSRAATLVSAARPINTAAPKPFVNVAKTRPNTFQKSNSLSRRPFYQQTTLKNRNLNDKVNTAKVNSVNTAKGNRVTSAIGEQGINAVKSSACWVWRPKIKILDHGDPQVALKDTRIFDSGCSRHMTGNKSYLTDYQEYDGGFVAFAGSSKGGLETNSDAGQAGKEKVPDQEYILLPLLHTSSNVPSSSKEVVSSLKDDAGKKATEQPACDKGGKTDDLGSLDQQVKSGDDTENINSTNSINTASPTVNIAGDKDGDFHNTNDEWVFSTPLTVNAASSSFGHPDDLEDYSQMPNQENTSIFDDAYDDRNEGAEADYNNLETIILVSPIPSTRANKDHPKDQIIGEVHSTVQTRRMIKQSEAGLITFINKQRRTNHKDFQNCLFACFLSQMEPKKVTQALDDESWVEALQEELLQFKLLNVWTLVDLPYGKKAIGTKWVFRNKKDQRGIVVRNKSRLVAQGYRQEEGVDYDEVFAPVARIKAIRLFLAYASFMGFTMYQMDVKSAFLYGTIEEEVYVSQPPGFVDPEFPNKVYKVEKALYGLHQAPRAWYETLSTYLLENRFRRGTIDKTLFIKKIKNDILLVQVYVEQRKDGIFLSQDKYVYDILKKFGFSSVKTTSTSMETHKPLSKDADGIDVDVHLIESLDILRVNPLWAFGILRIHLCILIAYSDSDYAGASLDRKSTTGGCQFLGCRLISWQCKKQTIVANSTTEAEYITASNCCGQVLWLQNQLLDYGYNFMQTKIHVDNESAICVVKNPVYHSKTKHIEIRHHFIRDSYEKRLIEMVKIHTYYNVADLLTKAFDVIRFQFLIASIADYTSWILRMECKSCQVMKIDKKELAIPGQTATGKEFSNPLMAGSLPKTISAKFVAQHNMVAYLEKSDENAEFHQIVDFLSTCSINYALTVSPTIYASYIEQFWNTATSKTVNSVKQIHAIVDGKAVVISESSVRSDLLFDDEDGVTCLTNDEIFENLALMGYEQLSIKLTFQKGGGDSVERAITTDASLVAAQDSDNIIRTQTTAMPNVDIPQGIDTGGSPGHEDTMGRTLAQTRFERVLEQPNDLPLSKGHTSRSGEGRMEQTFEFTDNVPPTPHDSPLTRGYTPGSDEGRLKLEDLMDMYTKLSKQVLELEKEKDAQAVEILNLKKKVKKLDRKRKSSISHQRRRIYKQVESSDDDLDEEDASKQGRRSDKTKPMFQDRDFEELDDHMDNVEEEIVDAATTGVSTVSEPVTTVGLTTSTAEPRTPPTTTTVFDNDEDITIAQTLVKMRSKKENEKEKGVAFRDEEEPPRLNRSITTLQPLPSIDPKDKGKSVLVEEEPVKIKKKGDLQLQADAELAQLLHQEELAELERRQRERVAQEEAFMAALYEEYDTIQASIDVDALFAAKLQQEEREREQFTIKERAQFLVETIAAQRKFGAAQRAAEIISIPPTKTQLRNMMMTYLKNMDDGSRLKRTADSASEQKSSKKPKVIKDQESKELEEEADDDYEKENKDLRMWLTVVPDEEEIVNLEILSTKYPIVDWDSQNLESNDMEDIHVYKIIRADRNTSYHKTFSSMLRKFDRQDLIDLHRLVMIRFEDNAPEGYNLLLWGDLKVMFEPNAKDEIWIKKRYPLIKEMLEKMLNWKLEAEAESTMAFELLKFIKSQLEE</sequence>
<protein>
    <submittedName>
        <fullName evidence="4">Retrovirus-related pol polyprotein from transposon TNT 1-94</fullName>
    </submittedName>
</protein>
<feature type="region of interest" description="Disordered" evidence="2">
    <location>
        <begin position="843"/>
        <end position="907"/>
    </location>
</feature>
<feature type="region of interest" description="Disordered" evidence="2">
    <location>
        <begin position="2103"/>
        <end position="2140"/>
    </location>
</feature>
<evidence type="ECO:0000256" key="2">
    <source>
        <dbReference type="SAM" id="MobiDB-lite"/>
    </source>
</evidence>
<feature type="compositionally biased region" description="Acidic residues" evidence="2">
    <location>
        <begin position="1826"/>
        <end position="1835"/>
    </location>
</feature>
<accession>A0ABQ5FRL1</accession>
<feature type="region of interest" description="Disordered" evidence="2">
    <location>
        <begin position="1923"/>
        <end position="1943"/>
    </location>
</feature>
<dbReference type="PANTHER" id="PTHR11439:SF495">
    <property type="entry name" value="REVERSE TRANSCRIPTASE, RNA-DEPENDENT DNA POLYMERASE-RELATED"/>
    <property type="match status" value="1"/>
</dbReference>
<feature type="compositionally biased region" description="Basic and acidic residues" evidence="2">
    <location>
        <begin position="273"/>
        <end position="293"/>
    </location>
</feature>
<feature type="domain" description="CCHC-type" evidence="3">
    <location>
        <begin position="579"/>
        <end position="595"/>
    </location>
</feature>
<feature type="compositionally biased region" description="Polar residues" evidence="2">
    <location>
        <begin position="550"/>
        <end position="563"/>
    </location>
</feature>
<evidence type="ECO:0000256" key="1">
    <source>
        <dbReference type="SAM" id="Coils"/>
    </source>
</evidence>
<feature type="compositionally biased region" description="Basic and acidic residues" evidence="2">
    <location>
        <begin position="855"/>
        <end position="864"/>
    </location>
</feature>
<feature type="coiled-coil region" evidence="1">
    <location>
        <begin position="411"/>
        <end position="438"/>
    </location>
</feature>
<comment type="caution">
    <text evidence="4">The sequence shown here is derived from an EMBL/GenBank/DDBJ whole genome shotgun (WGS) entry which is preliminary data.</text>
</comment>
<dbReference type="InterPro" id="IPR043502">
    <property type="entry name" value="DNA/RNA_pol_sf"/>
</dbReference>
<dbReference type="EMBL" id="BQNB010017637">
    <property type="protein sequence ID" value="GJT65513.1"/>
    <property type="molecule type" value="Genomic_DNA"/>
</dbReference>
<dbReference type="Proteomes" id="UP001151760">
    <property type="component" value="Unassembled WGS sequence"/>
</dbReference>
<evidence type="ECO:0000259" key="3">
    <source>
        <dbReference type="SMART" id="SM00343"/>
    </source>
</evidence>
<feature type="compositionally biased region" description="Basic and acidic residues" evidence="2">
    <location>
        <begin position="1924"/>
        <end position="1936"/>
    </location>
</feature>
<dbReference type="Pfam" id="PF07727">
    <property type="entry name" value="RVT_2"/>
    <property type="match status" value="1"/>
</dbReference>